<dbReference type="GO" id="GO:0008270">
    <property type="term" value="F:zinc ion binding"/>
    <property type="evidence" value="ECO:0007669"/>
    <property type="project" value="UniProtKB-KW"/>
</dbReference>
<protein>
    <submittedName>
        <fullName evidence="7">J domain-containing protein</fullName>
    </submittedName>
</protein>
<dbReference type="InterPro" id="IPR022755">
    <property type="entry name" value="Znf_C2H2_jaz"/>
</dbReference>
<dbReference type="SUPFAM" id="SSF57667">
    <property type="entry name" value="beta-beta-alpha zinc fingers"/>
    <property type="match status" value="1"/>
</dbReference>
<dbReference type="InterPro" id="IPR054076">
    <property type="entry name" value="ZUO1-like_ZHD"/>
</dbReference>
<dbReference type="InterPro" id="IPR051964">
    <property type="entry name" value="Chaperone_stress_response"/>
</dbReference>
<feature type="coiled-coil region" evidence="4">
    <location>
        <begin position="199"/>
        <end position="226"/>
    </location>
</feature>
<feature type="region of interest" description="Disordered" evidence="5">
    <location>
        <begin position="132"/>
        <end position="158"/>
    </location>
</feature>
<dbReference type="AlphaFoldDB" id="A0A5K3FIT7"/>
<evidence type="ECO:0000256" key="3">
    <source>
        <dbReference type="ARBA" id="ARBA00022833"/>
    </source>
</evidence>
<evidence type="ECO:0000313" key="7">
    <source>
        <dbReference type="WBParaSite" id="MCU_008553-RA"/>
    </source>
</evidence>
<keyword evidence="1" id="KW-0479">Metal-binding</keyword>
<accession>A0A5K3FIT7</accession>
<keyword evidence="2" id="KW-0863">Zinc-finger</keyword>
<evidence type="ECO:0000256" key="1">
    <source>
        <dbReference type="ARBA" id="ARBA00022723"/>
    </source>
</evidence>
<reference evidence="7" key="1">
    <citation type="submission" date="2019-11" db="UniProtKB">
        <authorList>
            <consortium name="WormBaseParasite"/>
        </authorList>
    </citation>
    <scope>IDENTIFICATION</scope>
</reference>
<dbReference type="Pfam" id="PF21884">
    <property type="entry name" value="ZUO1-like_ZHD"/>
    <property type="match status" value="1"/>
</dbReference>
<dbReference type="InterPro" id="IPR001623">
    <property type="entry name" value="DnaJ_domain"/>
</dbReference>
<dbReference type="CDD" id="cd06257">
    <property type="entry name" value="DnaJ"/>
    <property type="match status" value="1"/>
</dbReference>
<dbReference type="PANTHER" id="PTHR44029">
    <property type="entry name" value="DNAJ HOMOLOG SUBFAMILY C MEMBER 21"/>
    <property type="match status" value="1"/>
</dbReference>
<feature type="compositionally biased region" description="Polar residues" evidence="5">
    <location>
        <begin position="148"/>
        <end position="157"/>
    </location>
</feature>
<dbReference type="GO" id="GO:0005737">
    <property type="term" value="C:cytoplasm"/>
    <property type="evidence" value="ECO:0007669"/>
    <property type="project" value="TreeGrafter"/>
</dbReference>
<dbReference type="PRINTS" id="PR00625">
    <property type="entry name" value="JDOMAIN"/>
</dbReference>
<dbReference type="Pfam" id="PF12171">
    <property type="entry name" value="zf-C2H2_jaz"/>
    <property type="match status" value="1"/>
</dbReference>
<feature type="compositionally biased region" description="Basic and acidic residues" evidence="5">
    <location>
        <begin position="411"/>
        <end position="420"/>
    </location>
</feature>
<dbReference type="WBParaSite" id="MCU_008553-RA">
    <property type="protein sequence ID" value="MCU_008553-RA"/>
    <property type="gene ID" value="MCU_008553"/>
</dbReference>
<evidence type="ECO:0000256" key="4">
    <source>
        <dbReference type="SAM" id="Coils"/>
    </source>
</evidence>
<evidence type="ECO:0000259" key="6">
    <source>
        <dbReference type="PROSITE" id="PS50076"/>
    </source>
</evidence>
<dbReference type="InterPro" id="IPR036869">
    <property type="entry name" value="J_dom_sf"/>
</dbReference>
<dbReference type="SMART" id="SM00451">
    <property type="entry name" value="ZnF_U1"/>
    <property type="match status" value="1"/>
</dbReference>
<dbReference type="PANTHER" id="PTHR44029:SF1">
    <property type="entry name" value="DNAJ HOMOLOG SUBFAMILY C MEMBER 21"/>
    <property type="match status" value="1"/>
</dbReference>
<dbReference type="InterPro" id="IPR013087">
    <property type="entry name" value="Znf_C2H2_type"/>
</dbReference>
<organism evidence="7">
    <name type="scientific">Mesocestoides corti</name>
    <name type="common">Flatworm</name>
    <dbReference type="NCBI Taxonomy" id="53468"/>
    <lineage>
        <taxon>Eukaryota</taxon>
        <taxon>Metazoa</taxon>
        <taxon>Spiralia</taxon>
        <taxon>Lophotrochozoa</taxon>
        <taxon>Platyhelminthes</taxon>
        <taxon>Cestoda</taxon>
        <taxon>Eucestoda</taxon>
        <taxon>Cyclophyllidea</taxon>
        <taxon>Mesocestoididae</taxon>
        <taxon>Mesocestoides</taxon>
    </lineage>
</organism>
<dbReference type="Gene3D" id="1.10.287.110">
    <property type="entry name" value="DnaJ domain"/>
    <property type="match status" value="1"/>
</dbReference>
<dbReference type="PROSITE" id="PS50076">
    <property type="entry name" value="DNAJ_2"/>
    <property type="match status" value="1"/>
</dbReference>
<sequence>MILVEMRCYYDVLGVEKTADLGELRKSYYKASLKWHPDKNPTDEATAKFQEIQEAYRVLSDVQERAWYDRHRDEILRGGQGGVNGEYKEERLDVFQFFSRSCFKNFDDGPKGFYTVFRKVFNDISAEERRACDYSSSSNSDEDDTTKHSNANGTASFPTFGHANSDYESVVRPFYVFWEGFVTRKSYSWVEPYDTRRMTSRIERRAAEAENRKAREAAKKERNEEIRQLVAFVHRRDKRVEAERVRLVAAAQHAHARNKEQAKKVRQKNAADLELAWDSELANGGLATQWADEMEKELARIEAELEGKKRLRVAPDNFTNAGASSTDSLDLKAADACSNSGDSRDASDDDSESGLYCVACNKHFASAAAMRNHEASKKHKKQADLLRLVLLEEERELATLAESDLQRDELFSDDEEKIKESQPQSETKLTKRAKKAERRRQRATEKLKEVDESQSVVTNQYQGNACDDAAVSATGVENVHPKKAKNPMPNTNAQTQDRNFVCLVCKNDFPSKNKLFGHIKETGHAVLKTNTSKTRKGKRN</sequence>
<feature type="region of interest" description="Disordered" evidence="5">
    <location>
        <begin position="411"/>
        <end position="446"/>
    </location>
</feature>
<evidence type="ECO:0000256" key="5">
    <source>
        <dbReference type="SAM" id="MobiDB-lite"/>
    </source>
</evidence>
<dbReference type="SMART" id="SM00355">
    <property type="entry name" value="ZnF_C2H2"/>
    <property type="match status" value="2"/>
</dbReference>
<keyword evidence="3" id="KW-0862">Zinc</keyword>
<dbReference type="SUPFAM" id="SSF46565">
    <property type="entry name" value="Chaperone J-domain"/>
    <property type="match status" value="1"/>
</dbReference>
<dbReference type="SMART" id="SM00271">
    <property type="entry name" value="DnaJ"/>
    <property type="match status" value="1"/>
</dbReference>
<feature type="domain" description="J" evidence="6">
    <location>
        <begin position="8"/>
        <end position="72"/>
    </location>
</feature>
<keyword evidence="4" id="KW-0175">Coiled coil</keyword>
<dbReference type="InterPro" id="IPR003604">
    <property type="entry name" value="Matrin/U1-like-C_Znf_C2H2"/>
</dbReference>
<dbReference type="PROSITE" id="PS00028">
    <property type="entry name" value="ZINC_FINGER_C2H2_1"/>
    <property type="match status" value="2"/>
</dbReference>
<dbReference type="Pfam" id="PF00226">
    <property type="entry name" value="DnaJ"/>
    <property type="match status" value="1"/>
</dbReference>
<name>A0A5K3FIT7_MESCO</name>
<evidence type="ECO:0000256" key="2">
    <source>
        <dbReference type="ARBA" id="ARBA00022771"/>
    </source>
</evidence>
<dbReference type="InterPro" id="IPR036236">
    <property type="entry name" value="Znf_C2H2_sf"/>
</dbReference>
<dbReference type="Gene3D" id="3.30.160.60">
    <property type="entry name" value="Classic Zinc Finger"/>
    <property type="match status" value="1"/>
</dbReference>
<dbReference type="GO" id="GO:0003676">
    <property type="term" value="F:nucleic acid binding"/>
    <property type="evidence" value="ECO:0007669"/>
    <property type="project" value="InterPro"/>
</dbReference>
<feature type="compositionally biased region" description="Basic residues" evidence="5">
    <location>
        <begin position="430"/>
        <end position="441"/>
    </location>
</feature>
<proteinExistence type="predicted"/>